<dbReference type="SMART" id="SM00612">
    <property type="entry name" value="Kelch"/>
    <property type="match status" value="2"/>
</dbReference>
<dbReference type="OMA" id="GGHICTV"/>
<dbReference type="PANTHER" id="PTHR46344">
    <property type="entry name" value="OS02G0202900 PROTEIN"/>
    <property type="match status" value="1"/>
</dbReference>
<dbReference type="Pfam" id="PF01344">
    <property type="entry name" value="Kelch_1"/>
    <property type="match status" value="2"/>
</dbReference>
<evidence type="ECO:0000256" key="1">
    <source>
        <dbReference type="ARBA" id="ARBA00022441"/>
    </source>
</evidence>
<dbReference type="eggNOG" id="KOG1072">
    <property type="taxonomic scope" value="Eukaryota"/>
</dbReference>
<evidence type="ECO:0000256" key="2">
    <source>
        <dbReference type="ARBA" id="ARBA00022737"/>
    </source>
</evidence>
<dbReference type="Gene3D" id="2.120.10.80">
    <property type="entry name" value="Kelch-type beta propeller"/>
    <property type="match status" value="1"/>
</dbReference>
<dbReference type="HOGENOM" id="CLU_1117057_0_0_1"/>
<sequence length="296" mass="33252">MPELPGEVFGAIRHGFSCVSISKRFLVIGGYFQSLLSIASKFSAMNDVIKFDPFKKQWSRAASMRTARSNFACAVIGGNVYVVGGCSSSETGCLALAEVYDPLEDRWEDIPPMPTPRWKCIGLSLKGLLYVIDGEDENHLPQCEVEIYDPVKKTWHHGHDSWLHSRPMIPPLFVLGDCILNLNDRHLNYIMIREAEVSKDATNGSWRVVGCVPKVLVHGHDRELVPFKFRVAKLGQEMYVVGGHALKYLQLMRFQIVKLNTVRAFTIGVDKRVEWKEVAPMCLSQVSVINCGALEE</sequence>
<dbReference type="PANTHER" id="PTHR46344:SF28">
    <property type="entry name" value="F-BOX DOMAIN-CONTAINING PROTEIN"/>
    <property type="match status" value="1"/>
</dbReference>
<name>W1P3D3_AMBTC</name>
<keyword evidence="4" id="KW-1185">Reference proteome</keyword>
<dbReference type="AlphaFoldDB" id="W1P3D3"/>
<dbReference type="SUPFAM" id="SSF117281">
    <property type="entry name" value="Kelch motif"/>
    <property type="match status" value="1"/>
</dbReference>
<keyword evidence="2" id="KW-0677">Repeat</keyword>
<dbReference type="Proteomes" id="UP000017836">
    <property type="component" value="Unassembled WGS sequence"/>
</dbReference>
<gene>
    <name evidence="3" type="ORF">AMTR_s00045p00155990</name>
</gene>
<proteinExistence type="predicted"/>
<dbReference type="InterPro" id="IPR015915">
    <property type="entry name" value="Kelch-typ_b-propeller"/>
</dbReference>
<dbReference type="Gramene" id="ERN02091">
    <property type="protein sequence ID" value="ERN02091"/>
    <property type="gene ID" value="AMTR_s00045p00155990"/>
</dbReference>
<keyword evidence="1" id="KW-0880">Kelch repeat</keyword>
<dbReference type="InterPro" id="IPR006652">
    <property type="entry name" value="Kelch_1"/>
</dbReference>
<accession>W1P3D3</accession>
<protein>
    <submittedName>
        <fullName evidence="3">Uncharacterized protein</fullName>
    </submittedName>
</protein>
<organism evidence="3 4">
    <name type="scientific">Amborella trichopoda</name>
    <dbReference type="NCBI Taxonomy" id="13333"/>
    <lineage>
        <taxon>Eukaryota</taxon>
        <taxon>Viridiplantae</taxon>
        <taxon>Streptophyta</taxon>
        <taxon>Embryophyta</taxon>
        <taxon>Tracheophyta</taxon>
        <taxon>Spermatophyta</taxon>
        <taxon>Magnoliopsida</taxon>
        <taxon>Amborellales</taxon>
        <taxon>Amborellaceae</taxon>
        <taxon>Amborella</taxon>
    </lineage>
</organism>
<evidence type="ECO:0000313" key="3">
    <source>
        <dbReference type="EMBL" id="ERN02091.1"/>
    </source>
</evidence>
<evidence type="ECO:0000313" key="4">
    <source>
        <dbReference type="Proteomes" id="UP000017836"/>
    </source>
</evidence>
<dbReference type="EMBL" id="KI394661">
    <property type="protein sequence ID" value="ERN02091.1"/>
    <property type="molecule type" value="Genomic_DNA"/>
</dbReference>
<reference evidence="4" key="1">
    <citation type="journal article" date="2013" name="Science">
        <title>The Amborella genome and the evolution of flowering plants.</title>
        <authorList>
            <consortium name="Amborella Genome Project"/>
        </authorList>
    </citation>
    <scope>NUCLEOTIDE SEQUENCE [LARGE SCALE GENOMIC DNA]</scope>
</reference>